<dbReference type="CDD" id="cd01830">
    <property type="entry name" value="XynE_like"/>
    <property type="match status" value="1"/>
</dbReference>
<dbReference type="PANTHER" id="PTHR43784:SF2">
    <property type="entry name" value="GDSL-LIKE LIPASE_ACYLHYDROLASE, PUTATIVE (AFU_ORTHOLOGUE AFUA_2G00820)-RELATED"/>
    <property type="match status" value="1"/>
</dbReference>
<dbReference type="Pfam" id="PF13472">
    <property type="entry name" value="Lipase_GDSL_2"/>
    <property type="match status" value="1"/>
</dbReference>
<organism evidence="2 3">
    <name type="scientific">Solihabitans fulvus</name>
    <dbReference type="NCBI Taxonomy" id="1892852"/>
    <lineage>
        <taxon>Bacteria</taxon>
        <taxon>Bacillati</taxon>
        <taxon>Actinomycetota</taxon>
        <taxon>Actinomycetes</taxon>
        <taxon>Pseudonocardiales</taxon>
        <taxon>Pseudonocardiaceae</taxon>
        <taxon>Solihabitans</taxon>
    </lineage>
</organism>
<keyword evidence="3" id="KW-1185">Reference proteome</keyword>
<keyword evidence="2" id="KW-0378">Hydrolase</keyword>
<evidence type="ECO:0000313" key="2">
    <source>
        <dbReference type="EMBL" id="KAA2258766.1"/>
    </source>
</evidence>
<evidence type="ECO:0000313" key="3">
    <source>
        <dbReference type="Proteomes" id="UP000323454"/>
    </source>
</evidence>
<dbReference type="InterPro" id="IPR036514">
    <property type="entry name" value="SGNH_hydro_sf"/>
</dbReference>
<feature type="domain" description="SGNH hydrolase-type esterase" evidence="1">
    <location>
        <begin position="223"/>
        <end position="418"/>
    </location>
</feature>
<dbReference type="Proteomes" id="UP000323454">
    <property type="component" value="Unassembled WGS sequence"/>
</dbReference>
<dbReference type="GO" id="GO:0016787">
    <property type="term" value="F:hydrolase activity"/>
    <property type="evidence" value="ECO:0007669"/>
    <property type="project" value="UniProtKB-KW"/>
</dbReference>
<name>A0A5B2X6C7_9PSEU</name>
<dbReference type="InterPro" id="IPR053140">
    <property type="entry name" value="GDSL_Rv0518-like"/>
</dbReference>
<dbReference type="AlphaFoldDB" id="A0A5B2X6C7"/>
<gene>
    <name evidence="2" type="ORF">F0L68_23335</name>
</gene>
<dbReference type="InterPro" id="IPR013830">
    <property type="entry name" value="SGNH_hydro"/>
</dbReference>
<protein>
    <submittedName>
        <fullName evidence="2">SGNH/GDSL hydrolase family protein</fullName>
    </submittedName>
</protein>
<evidence type="ECO:0000259" key="1">
    <source>
        <dbReference type="Pfam" id="PF13472"/>
    </source>
</evidence>
<comment type="caution">
    <text evidence="2">The sequence shown here is derived from an EMBL/GenBank/DDBJ whole genome shotgun (WGS) entry which is preliminary data.</text>
</comment>
<dbReference type="Gene3D" id="3.40.50.1110">
    <property type="entry name" value="SGNH hydrolase"/>
    <property type="match status" value="1"/>
</dbReference>
<dbReference type="RefSeq" id="WP_149851768.1">
    <property type="nucleotide sequence ID" value="NZ_VUOB01000041.1"/>
</dbReference>
<proteinExistence type="predicted"/>
<dbReference type="EMBL" id="VUOB01000041">
    <property type="protein sequence ID" value="KAA2258766.1"/>
    <property type="molecule type" value="Genomic_DNA"/>
</dbReference>
<dbReference type="SUPFAM" id="SSF52266">
    <property type="entry name" value="SGNH hydrolase"/>
    <property type="match status" value="1"/>
</dbReference>
<dbReference type="PANTHER" id="PTHR43784">
    <property type="entry name" value="GDSL-LIKE LIPASE/ACYLHYDROLASE, PUTATIVE (AFU_ORTHOLOGUE AFUA_2G00820)-RELATED"/>
    <property type="match status" value="1"/>
</dbReference>
<sequence>MGTSAQSLRRRAGTVVLGLATAATLLVGFGGGQALAEPDSAAWGHGDWVGTWAAPPQLPSAGFVPNWSESGFTNNSVREVVRISAGGAGARITLSNAHGTKPLRVTGASVARAGVGAAVEPGSARELTFRHREGTVIPAGGEAVSDTAWLWTRPAELLAVTLYFADATGPVDYHMVSSETSYLADGDHRADASAAAFAKTSTSWYVLDGVEVVGGDARKTVVAFGDSITDGYGSTVDANDRYPDQLADRLTAAGRPRAVANAGIAGNRVLNDSPCFGEKAASRLQRDVFDQPGARTVIVLEGINDIGFSYFDNPCAKPNQLVTTQELIAAHREIIRQLHAHGLKAIGATLTPFKGAGYYTDAGNQTRKELNDWIRTSGEYDAVVDFSSALANPADPEAVRAEFDSGDHLHPNAAGYRAMAAAVDLDLL</sequence>
<reference evidence="2 3" key="2">
    <citation type="submission" date="2019-09" db="EMBL/GenBank/DDBJ databases">
        <authorList>
            <person name="Jin C."/>
        </authorList>
    </citation>
    <scope>NUCLEOTIDE SEQUENCE [LARGE SCALE GENOMIC DNA]</scope>
    <source>
        <strain evidence="2 3">AN110305</strain>
    </source>
</reference>
<dbReference type="OrthoDB" id="1828825at2"/>
<accession>A0A5B2X6C7</accession>
<reference evidence="2 3" key="1">
    <citation type="submission" date="2019-09" db="EMBL/GenBank/DDBJ databases">
        <title>Goodfellowia gen. nov., a new genus of the Pseudonocardineae related to Actinoalloteichus, containing Goodfellowia coeruleoviolacea gen. nov., comb. nov. gen. nov., comb. nov.</title>
        <authorList>
            <person name="Labeda D."/>
        </authorList>
    </citation>
    <scope>NUCLEOTIDE SEQUENCE [LARGE SCALE GENOMIC DNA]</scope>
    <source>
        <strain evidence="2 3">AN110305</strain>
    </source>
</reference>